<protein>
    <submittedName>
        <fullName evidence="1">Uncharacterized protein</fullName>
    </submittedName>
</protein>
<proteinExistence type="predicted"/>
<dbReference type="EMBL" id="BNCP01000017">
    <property type="protein sequence ID" value="GIL80196.1"/>
    <property type="molecule type" value="Genomic_DNA"/>
</dbReference>
<reference evidence="1" key="1">
    <citation type="journal article" date="2021" name="Proc. Natl. Acad. Sci. U.S.A.">
        <title>Three genomes in the algal genus Volvox reveal the fate of a haploid sex-determining region after a transition to homothallism.</title>
        <authorList>
            <person name="Yamamoto K."/>
            <person name="Hamaji T."/>
            <person name="Kawai-Toyooka H."/>
            <person name="Matsuzaki R."/>
            <person name="Takahashi F."/>
            <person name="Nishimura Y."/>
            <person name="Kawachi M."/>
            <person name="Noguchi H."/>
            <person name="Minakuchi Y."/>
            <person name="Umen J.G."/>
            <person name="Toyoda A."/>
            <person name="Nozaki H."/>
        </authorList>
    </citation>
    <scope>NUCLEOTIDE SEQUENCE</scope>
    <source>
        <strain evidence="1">NIES-3786</strain>
    </source>
</reference>
<name>A0A8J4CEH4_9CHLO</name>
<evidence type="ECO:0000313" key="1">
    <source>
        <dbReference type="EMBL" id="GIL80196.1"/>
    </source>
</evidence>
<evidence type="ECO:0000313" key="2">
    <source>
        <dbReference type="Proteomes" id="UP000747110"/>
    </source>
</evidence>
<organism evidence="1 2">
    <name type="scientific">Volvox reticuliferus</name>
    <dbReference type="NCBI Taxonomy" id="1737510"/>
    <lineage>
        <taxon>Eukaryota</taxon>
        <taxon>Viridiplantae</taxon>
        <taxon>Chlorophyta</taxon>
        <taxon>core chlorophytes</taxon>
        <taxon>Chlorophyceae</taxon>
        <taxon>CS clade</taxon>
        <taxon>Chlamydomonadales</taxon>
        <taxon>Volvocaceae</taxon>
        <taxon>Volvox</taxon>
    </lineage>
</organism>
<comment type="caution">
    <text evidence="1">The sequence shown here is derived from an EMBL/GenBank/DDBJ whole genome shotgun (WGS) entry which is preliminary data.</text>
</comment>
<dbReference type="Proteomes" id="UP000747110">
    <property type="component" value="Unassembled WGS sequence"/>
</dbReference>
<keyword evidence="2" id="KW-1185">Reference proteome</keyword>
<accession>A0A8J4CEH4</accession>
<gene>
    <name evidence="1" type="ORF">Vretifemale_9369</name>
</gene>
<sequence>MAARPLITDTDGCTRSMPPGDGTGGVLHSPARHARTRTSRPLETISGDDAPVKLPPELARPCAAASPCAAAATASMPLTSPPPPLVSGSKTANVEPYRGYTGYFLLQTMAKP</sequence>
<dbReference type="AlphaFoldDB" id="A0A8J4CEH4"/>